<evidence type="ECO:0000313" key="17">
    <source>
        <dbReference type="Proteomes" id="UP000799421"/>
    </source>
</evidence>
<evidence type="ECO:0000313" key="16">
    <source>
        <dbReference type="EMBL" id="KAF2859464.1"/>
    </source>
</evidence>
<organism evidence="16 17">
    <name type="scientific">Piedraia hortae CBS 480.64</name>
    <dbReference type="NCBI Taxonomy" id="1314780"/>
    <lineage>
        <taxon>Eukaryota</taxon>
        <taxon>Fungi</taxon>
        <taxon>Dikarya</taxon>
        <taxon>Ascomycota</taxon>
        <taxon>Pezizomycotina</taxon>
        <taxon>Dothideomycetes</taxon>
        <taxon>Dothideomycetidae</taxon>
        <taxon>Capnodiales</taxon>
        <taxon>Piedraiaceae</taxon>
        <taxon>Piedraia</taxon>
    </lineage>
</organism>
<dbReference type="PANTHER" id="PTHR10963:SF68">
    <property type="entry name" value="GLYCOSIDASE CRH1-RELATED"/>
    <property type="match status" value="1"/>
</dbReference>
<keyword evidence="8" id="KW-0472">Membrane</keyword>
<comment type="similarity">
    <text evidence="12">Belongs to the glycosyl hydrolase 16 family. CRH1 subfamily.</text>
</comment>
<dbReference type="SUPFAM" id="SSF49899">
    <property type="entry name" value="Concanavalin A-like lectins/glucanases"/>
    <property type="match status" value="1"/>
</dbReference>
<dbReference type="Proteomes" id="UP000799421">
    <property type="component" value="Unassembled WGS sequence"/>
</dbReference>
<evidence type="ECO:0000256" key="3">
    <source>
        <dbReference type="ARBA" id="ARBA00012729"/>
    </source>
</evidence>
<reference evidence="16" key="1">
    <citation type="journal article" date="2020" name="Stud. Mycol.">
        <title>101 Dothideomycetes genomes: a test case for predicting lifestyles and emergence of pathogens.</title>
        <authorList>
            <person name="Haridas S."/>
            <person name="Albert R."/>
            <person name="Binder M."/>
            <person name="Bloem J."/>
            <person name="Labutti K."/>
            <person name="Salamov A."/>
            <person name="Andreopoulos B."/>
            <person name="Baker S."/>
            <person name="Barry K."/>
            <person name="Bills G."/>
            <person name="Bluhm B."/>
            <person name="Cannon C."/>
            <person name="Castanera R."/>
            <person name="Culley D."/>
            <person name="Daum C."/>
            <person name="Ezra D."/>
            <person name="Gonzalez J."/>
            <person name="Henrissat B."/>
            <person name="Kuo A."/>
            <person name="Liang C."/>
            <person name="Lipzen A."/>
            <person name="Lutzoni F."/>
            <person name="Magnuson J."/>
            <person name="Mondo S."/>
            <person name="Nolan M."/>
            <person name="Ohm R."/>
            <person name="Pangilinan J."/>
            <person name="Park H.-J."/>
            <person name="Ramirez L."/>
            <person name="Alfaro M."/>
            <person name="Sun H."/>
            <person name="Tritt A."/>
            <person name="Yoshinaga Y."/>
            <person name="Zwiers L.-H."/>
            <person name="Turgeon B."/>
            <person name="Goodwin S."/>
            <person name="Spatafora J."/>
            <person name="Crous P."/>
            <person name="Grigoriev I."/>
        </authorList>
    </citation>
    <scope>NUCLEOTIDE SEQUENCE</scope>
    <source>
        <strain evidence="16">CBS 480.64</strain>
    </source>
</reference>
<dbReference type="Pfam" id="PF00722">
    <property type="entry name" value="Glyco_hydro_16"/>
    <property type="match status" value="1"/>
</dbReference>
<evidence type="ECO:0000256" key="8">
    <source>
        <dbReference type="ARBA" id="ARBA00023136"/>
    </source>
</evidence>
<dbReference type="EC" id="3.2.1.14" evidence="3"/>
<dbReference type="AlphaFoldDB" id="A0A6A7BW75"/>
<dbReference type="FunFam" id="2.60.120.200:FF:000152">
    <property type="entry name" value="Cell wall glucanase"/>
    <property type="match status" value="1"/>
</dbReference>
<dbReference type="GO" id="GO:0031505">
    <property type="term" value="P:fungal-type cell wall organization"/>
    <property type="evidence" value="ECO:0007669"/>
    <property type="project" value="TreeGrafter"/>
</dbReference>
<evidence type="ECO:0000256" key="1">
    <source>
        <dbReference type="ARBA" id="ARBA00000822"/>
    </source>
</evidence>
<dbReference type="GO" id="GO:0016020">
    <property type="term" value="C:membrane"/>
    <property type="evidence" value="ECO:0007669"/>
    <property type="project" value="UniProtKB-SubCell"/>
</dbReference>
<accession>A0A6A7BW75</accession>
<keyword evidence="11" id="KW-0961">Cell wall biogenesis/degradation</keyword>
<dbReference type="GO" id="GO:0005975">
    <property type="term" value="P:carbohydrate metabolic process"/>
    <property type="evidence" value="ECO:0007669"/>
    <property type="project" value="InterPro"/>
</dbReference>
<feature type="chain" id="PRO_5025523656" description="chitinase" evidence="14">
    <location>
        <begin position="22"/>
        <end position="348"/>
    </location>
</feature>
<evidence type="ECO:0000256" key="6">
    <source>
        <dbReference type="ARBA" id="ARBA00022729"/>
    </source>
</evidence>
<dbReference type="GO" id="GO:0009277">
    <property type="term" value="C:fungal-type cell wall"/>
    <property type="evidence" value="ECO:0007669"/>
    <property type="project" value="TreeGrafter"/>
</dbReference>
<evidence type="ECO:0000256" key="10">
    <source>
        <dbReference type="ARBA" id="ARBA00023295"/>
    </source>
</evidence>
<keyword evidence="4" id="KW-0328">Glycosyltransferase</keyword>
<keyword evidence="7 16" id="KW-0378">Hydrolase</keyword>
<evidence type="ECO:0000259" key="15">
    <source>
        <dbReference type="PROSITE" id="PS51762"/>
    </source>
</evidence>
<evidence type="ECO:0000256" key="2">
    <source>
        <dbReference type="ARBA" id="ARBA00004370"/>
    </source>
</evidence>
<proteinExistence type="inferred from homology"/>
<comment type="catalytic activity">
    <reaction evidence="1">
        <text>Random endo-hydrolysis of N-acetyl-beta-D-glucosaminide (1-&gt;4)-beta-linkages in chitin and chitodextrins.</text>
        <dbReference type="EC" id="3.2.1.14"/>
    </reaction>
</comment>
<name>A0A6A7BW75_9PEZI</name>
<keyword evidence="10" id="KW-0326">Glycosidase</keyword>
<dbReference type="CDD" id="cd02183">
    <property type="entry name" value="GH16_fungal_CRH1_transglycosylase"/>
    <property type="match status" value="1"/>
</dbReference>
<dbReference type="Gene3D" id="2.60.120.200">
    <property type="match status" value="1"/>
</dbReference>
<evidence type="ECO:0000256" key="5">
    <source>
        <dbReference type="ARBA" id="ARBA00022679"/>
    </source>
</evidence>
<feature type="domain" description="GH16" evidence="15">
    <location>
        <begin position="42"/>
        <end position="235"/>
    </location>
</feature>
<dbReference type="OrthoDB" id="4781at2759"/>
<protein>
    <recommendedName>
        <fullName evidence="3">chitinase</fullName>
        <ecNumber evidence="3">3.2.1.14</ecNumber>
    </recommendedName>
</protein>
<evidence type="ECO:0000256" key="9">
    <source>
        <dbReference type="ARBA" id="ARBA00023180"/>
    </source>
</evidence>
<dbReference type="GO" id="GO:0008843">
    <property type="term" value="F:endochitinase activity"/>
    <property type="evidence" value="ECO:0007669"/>
    <property type="project" value="UniProtKB-EC"/>
</dbReference>
<evidence type="ECO:0000256" key="13">
    <source>
        <dbReference type="ARBA" id="ARBA00093308"/>
    </source>
</evidence>
<evidence type="ECO:0000256" key="11">
    <source>
        <dbReference type="ARBA" id="ARBA00023316"/>
    </source>
</evidence>
<dbReference type="InterPro" id="IPR050546">
    <property type="entry name" value="Glycosyl_Hydrlase_16"/>
</dbReference>
<keyword evidence="9" id="KW-0325">Glycoprotein</keyword>
<dbReference type="GO" id="GO:0016757">
    <property type="term" value="F:glycosyltransferase activity"/>
    <property type="evidence" value="ECO:0007669"/>
    <property type="project" value="UniProtKB-KW"/>
</dbReference>
<evidence type="ECO:0000256" key="14">
    <source>
        <dbReference type="SAM" id="SignalP"/>
    </source>
</evidence>
<keyword evidence="6 14" id="KW-0732">Signal</keyword>
<keyword evidence="5" id="KW-0808">Transferase</keyword>
<feature type="signal peptide" evidence="14">
    <location>
        <begin position="1"/>
        <end position="21"/>
    </location>
</feature>
<dbReference type="InterPro" id="IPR000757">
    <property type="entry name" value="Beta-glucanase-like"/>
</dbReference>
<evidence type="ECO:0000256" key="4">
    <source>
        <dbReference type="ARBA" id="ARBA00022676"/>
    </source>
</evidence>
<dbReference type="PANTHER" id="PTHR10963">
    <property type="entry name" value="GLYCOSYL HYDROLASE-RELATED"/>
    <property type="match status" value="1"/>
</dbReference>
<dbReference type="InterPro" id="IPR013320">
    <property type="entry name" value="ConA-like_dom_sf"/>
</dbReference>
<sequence>MLSKSTSIVTLLALFVSPSLQQTSTTCDPIRGACPADPALGRSMKADFTTGQSNDFTGMGNGLSFDSNGAVLKIAQSGDSPTLQSKWYIMFGSFTARVKAAPGQGIVSSVVLQSDDLDEIDWEWVGSQNNQVQSNYFGKGQTTTYDRGAAHAVTNPTGEWHTYTVIWTKDQITWQIDGQTVRILTPANAKGQYPQTPMRLKIGAWSGGDPSNAAGTIEWAGGATDYSKGPYLMYVSSVEVTDFSTGTQYSYGDQSGTWTSITAAGGAVNGNANAASQHGDLTAVAAPAITSTTAGGPVAGTGPCVWAARCNDGGQQQAALPLYSGAERNRLGLVIGGLAGALVAVWMM</sequence>
<gene>
    <name evidence="16" type="ORF">K470DRAFT_258806</name>
</gene>
<evidence type="ECO:0000256" key="7">
    <source>
        <dbReference type="ARBA" id="ARBA00022801"/>
    </source>
</evidence>
<keyword evidence="17" id="KW-1185">Reference proteome</keyword>
<dbReference type="EMBL" id="MU005992">
    <property type="protein sequence ID" value="KAF2859464.1"/>
    <property type="molecule type" value="Genomic_DNA"/>
</dbReference>
<dbReference type="PROSITE" id="PS51762">
    <property type="entry name" value="GH16_2"/>
    <property type="match status" value="1"/>
</dbReference>
<evidence type="ECO:0000256" key="12">
    <source>
        <dbReference type="ARBA" id="ARBA00038074"/>
    </source>
</evidence>
<comment type="subcellular location">
    <subcellularLocation>
        <location evidence="2">Membrane</location>
    </subcellularLocation>
</comment>
<comment type="function">
    <text evidence="13">Dual chitinase/transglycosylase that plays a role in cell wall architecture. Chitinase and transglycosylase activities are coupled. Required for the polysaccharide cross-linking at the septa and the cell wall. More specifically, transfers chitin to 1,6-beta-glucan in the cell wall.</text>
</comment>